<gene>
    <name evidence="6" type="ORF">YASMINEVIRUS_687</name>
</gene>
<keyword evidence="4" id="KW-0547">Nucleotide-binding</keyword>
<dbReference type="InterPro" id="IPR050209">
    <property type="entry name" value="Rab_GTPases_membrane_traffic"/>
</dbReference>
<protein>
    <submittedName>
        <fullName evidence="6">Rab GTPase 2d (Macronuclear)</fullName>
    </submittedName>
</protein>
<reference evidence="6 7" key="1">
    <citation type="submission" date="2018-10" db="EMBL/GenBank/DDBJ databases">
        <authorList>
            <consortium name="IHU Genomes"/>
        </authorList>
    </citation>
    <scope>NUCLEOTIDE SEQUENCE [LARGE SCALE GENOMIC DNA]</scope>
    <source>
        <strain evidence="6 7">A1</strain>
    </source>
</reference>
<evidence type="ECO:0000313" key="6">
    <source>
        <dbReference type="EMBL" id="VBB18224.1"/>
    </source>
</evidence>
<dbReference type="CDD" id="cd00154">
    <property type="entry name" value="Rab"/>
    <property type="match status" value="1"/>
</dbReference>
<evidence type="ECO:0000256" key="1">
    <source>
        <dbReference type="ARBA" id="ARBA00004112"/>
    </source>
</evidence>
<sequence length="209" mass="23427">MSKPIYDYILKFIIVGNSTVGKSNIMTRFTDKRFRSTHDMTIGVEFATKIVSNNNVNYKIQIWDTAGQETFQAITRSYYRGTIGCLMVYDVTNRASFEAIAGWLKDLRSYCDPQIVITLVGNKIDLETSRQVSYEEGKEFADKNGLNFFETSAKTGQNIESCFLNIVQQISKKIETKEIDILSSKGCTHASTIKLAPAPASSGSWGCYC</sequence>
<name>A0A5K0U9R7_9VIRU</name>
<dbReference type="Gene3D" id="3.40.50.300">
    <property type="entry name" value="P-loop containing nucleotide triphosphate hydrolases"/>
    <property type="match status" value="1"/>
</dbReference>
<comment type="similarity">
    <text evidence="3">Belongs to the small GTPase superfamily. Rab family.</text>
</comment>
<dbReference type="PANTHER" id="PTHR47979">
    <property type="entry name" value="DRAB11-RELATED"/>
    <property type="match status" value="1"/>
</dbReference>
<keyword evidence="5" id="KW-0472">Membrane</keyword>
<dbReference type="FunFam" id="3.40.50.300:FF:000586">
    <property type="entry name" value="Rab family GTPase"/>
    <property type="match status" value="1"/>
</dbReference>
<dbReference type="EMBL" id="UPSH01000001">
    <property type="protein sequence ID" value="VBB18224.1"/>
    <property type="molecule type" value="Genomic_DNA"/>
</dbReference>
<dbReference type="PROSITE" id="PS51421">
    <property type="entry name" value="RAS"/>
    <property type="match status" value="1"/>
</dbReference>
<dbReference type="SMART" id="SM00176">
    <property type="entry name" value="RAN"/>
    <property type="match status" value="1"/>
</dbReference>
<proteinExistence type="inferred from homology"/>
<dbReference type="SUPFAM" id="SSF52540">
    <property type="entry name" value="P-loop containing nucleoside triphosphate hydrolases"/>
    <property type="match status" value="1"/>
</dbReference>
<comment type="subcellular location">
    <subcellularLocation>
        <location evidence="2">Endomembrane system</location>
    </subcellularLocation>
    <subcellularLocation>
        <location evidence="1">Host cell membrane</location>
        <topology evidence="1">Lipid-anchor</topology>
        <orientation evidence="1">Cytoplasmic side</orientation>
    </subcellularLocation>
</comment>
<evidence type="ECO:0000256" key="2">
    <source>
        <dbReference type="ARBA" id="ARBA00004308"/>
    </source>
</evidence>
<evidence type="ECO:0000256" key="4">
    <source>
        <dbReference type="ARBA" id="ARBA00022741"/>
    </source>
</evidence>
<dbReference type="Pfam" id="PF00071">
    <property type="entry name" value="Ras"/>
    <property type="match status" value="1"/>
</dbReference>
<evidence type="ECO:0000313" key="7">
    <source>
        <dbReference type="Proteomes" id="UP000594342"/>
    </source>
</evidence>
<dbReference type="PROSITE" id="PS51420">
    <property type="entry name" value="RHO"/>
    <property type="match status" value="1"/>
</dbReference>
<evidence type="ECO:0000256" key="3">
    <source>
        <dbReference type="ARBA" id="ARBA00006270"/>
    </source>
</evidence>
<dbReference type="NCBIfam" id="TIGR00231">
    <property type="entry name" value="small_GTP"/>
    <property type="match status" value="1"/>
</dbReference>
<dbReference type="InterPro" id="IPR001806">
    <property type="entry name" value="Small_GTPase"/>
</dbReference>
<dbReference type="GO" id="GO:0020002">
    <property type="term" value="C:host cell plasma membrane"/>
    <property type="evidence" value="ECO:0007669"/>
    <property type="project" value="UniProtKB-SubCell"/>
</dbReference>
<keyword evidence="7" id="KW-1185">Reference proteome</keyword>
<dbReference type="GO" id="GO:0003924">
    <property type="term" value="F:GTPase activity"/>
    <property type="evidence" value="ECO:0007669"/>
    <property type="project" value="InterPro"/>
</dbReference>
<dbReference type="SMART" id="SM00175">
    <property type="entry name" value="RAB"/>
    <property type="match status" value="1"/>
</dbReference>
<dbReference type="InterPro" id="IPR005225">
    <property type="entry name" value="Small_GTP-bd"/>
</dbReference>
<comment type="caution">
    <text evidence="6">The sequence shown here is derived from an EMBL/GenBank/DDBJ whole genome shotgun (WGS) entry which is preliminary data.</text>
</comment>
<dbReference type="Proteomes" id="UP000594342">
    <property type="component" value="Unassembled WGS sequence"/>
</dbReference>
<accession>A0A5K0U9R7</accession>
<dbReference type="SMART" id="SM00173">
    <property type="entry name" value="RAS"/>
    <property type="match status" value="1"/>
</dbReference>
<organism evidence="6 7">
    <name type="scientific">Yasminevirus sp. GU-2018</name>
    <dbReference type="NCBI Taxonomy" id="2420051"/>
    <lineage>
        <taxon>Viruses</taxon>
        <taxon>Varidnaviria</taxon>
        <taxon>Bamfordvirae</taxon>
        <taxon>Nucleocytoviricota</taxon>
        <taxon>Megaviricetes</taxon>
        <taxon>Imitervirales</taxon>
        <taxon>Mimiviridae</taxon>
        <taxon>Klosneuvirinae</taxon>
        <taxon>Yasminevirus</taxon>
        <taxon>Yasminevirus saudimassiliense</taxon>
    </lineage>
</organism>
<evidence type="ECO:0000256" key="5">
    <source>
        <dbReference type="ARBA" id="ARBA00023136"/>
    </source>
</evidence>
<dbReference type="PROSITE" id="PS51419">
    <property type="entry name" value="RAB"/>
    <property type="match status" value="1"/>
</dbReference>
<dbReference type="InterPro" id="IPR027417">
    <property type="entry name" value="P-loop_NTPase"/>
</dbReference>
<dbReference type="GO" id="GO:0005525">
    <property type="term" value="F:GTP binding"/>
    <property type="evidence" value="ECO:0007669"/>
    <property type="project" value="InterPro"/>
</dbReference>
<dbReference type="PRINTS" id="PR00449">
    <property type="entry name" value="RASTRNSFRMNG"/>
</dbReference>
<dbReference type="SMART" id="SM00174">
    <property type="entry name" value="RHO"/>
    <property type="match status" value="1"/>
</dbReference>